<dbReference type="SMART" id="SM00717">
    <property type="entry name" value="SANT"/>
    <property type="match status" value="1"/>
</dbReference>
<dbReference type="GO" id="GO:0003700">
    <property type="term" value="F:DNA-binding transcription factor activity"/>
    <property type="evidence" value="ECO:0007669"/>
    <property type="project" value="InterPro"/>
</dbReference>
<comment type="subcellular location">
    <subcellularLocation>
        <location evidence="1">Nucleus</location>
    </subcellularLocation>
</comment>
<sequence>MASSSLKQKACDSSWTPKQNKLFEKALAKYDKDTPDRWQNVAKAVGDKSADEVKRHYEILLEDLRHIESGRVPLPKYKSIGSSSCVDEEERKKKKKRLLTKTLKPLTFFLKLRIFL</sequence>
<dbReference type="InterPro" id="IPR009057">
    <property type="entry name" value="Homeodomain-like_sf"/>
</dbReference>
<accession>A0A151TGA1</accession>
<dbReference type="CDD" id="cd00167">
    <property type="entry name" value="SANT"/>
    <property type="match status" value="1"/>
</dbReference>
<proteinExistence type="predicted"/>
<dbReference type="GO" id="GO:0005634">
    <property type="term" value="C:nucleus"/>
    <property type="evidence" value="ECO:0007669"/>
    <property type="project" value="UniProtKB-SubCell"/>
</dbReference>
<keyword evidence="8" id="KW-1185">Reference proteome</keyword>
<dbReference type="Proteomes" id="UP000075243">
    <property type="component" value="Chromosome 6"/>
</dbReference>
<dbReference type="InterPro" id="IPR017884">
    <property type="entry name" value="SANT_dom"/>
</dbReference>
<dbReference type="OMA" id="GAPKICL"/>
<dbReference type="PROSITE" id="PS50090">
    <property type="entry name" value="MYB_LIKE"/>
    <property type="match status" value="1"/>
</dbReference>
<dbReference type="InterPro" id="IPR044636">
    <property type="entry name" value="RADIALIS-like"/>
</dbReference>
<evidence type="ECO:0000256" key="4">
    <source>
        <dbReference type="ARBA" id="ARBA00023242"/>
    </source>
</evidence>
<protein>
    <submittedName>
        <fullName evidence="7">Uncharacterized protein</fullName>
    </submittedName>
</protein>
<dbReference type="FunFam" id="1.10.10.60:FF:000154">
    <property type="entry name" value="Transcription factor SRM1"/>
    <property type="match status" value="1"/>
</dbReference>
<gene>
    <name evidence="7" type="ORF">KK1_012369</name>
</gene>
<evidence type="ECO:0000313" key="7">
    <source>
        <dbReference type="EMBL" id="KYP66085.1"/>
    </source>
</evidence>
<evidence type="ECO:0000259" key="6">
    <source>
        <dbReference type="PROSITE" id="PS51293"/>
    </source>
</evidence>
<evidence type="ECO:0000256" key="3">
    <source>
        <dbReference type="ARBA" id="ARBA00023163"/>
    </source>
</evidence>
<keyword evidence="4" id="KW-0539">Nucleus</keyword>
<keyword evidence="3" id="KW-0804">Transcription</keyword>
<dbReference type="Gramene" id="C.cajan_12000.t">
    <property type="protein sequence ID" value="C.cajan_12000.t"/>
    <property type="gene ID" value="C.cajan_12000"/>
</dbReference>
<feature type="domain" description="SANT" evidence="6">
    <location>
        <begin position="12"/>
        <end position="65"/>
    </location>
</feature>
<feature type="domain" description="Myb-like" evidence="5">
    <location>
        <begin position="7"/>
        <end position="61"/>
    </location>
</feature>
<dbReference type="InterPro" id="IPR001005">
    <property type="entry name" value="SANT/Myb"/>
</dbReference>
<dbReference type="PANTHER" id="PTHR43952:SF75">
    <property type="entry name" value="PROTEIN RADIALIS-LIKE 6"/>
    <property type="match status" value="1"/>
</dbReference>
<dbReference type="PANTHER" id="PTHR43952">
    <property type="entry name" value="MYB FAMILY TRANSCRIPTION FACTOR-RELATED"/>
    <property type="match status" value="1"/>
</dbReference>
<organism evidence="7 8">
    <name type="scientific">Cajanus cajan</name>
    <name type="common">Pigeon pea</name>
    <name type="synonym">Cajanus indicus</name>
    <dbReference type="NCBI Taxonomy" id="3821"/>
    <lineage>
        <taxon>Eukaryota</taxon>
        <taxon>Viridiplantae</taxon>
        <taxon>Streptophyta</taxon>
        <taxon>Embryophyta</taxon>
        <taxon>Tracheophyta</taxon>
        <taxon>Spermatophyta</taxon>
        <taxon>Magnoliopsida</taxon>
        <taxon>eudicotyledons</taxon>
        <taxon>Gunneridae</taxon>
        <taxon>Pentapetalae</taxon>
        <taxon>rosids</taxon>
        <taxon>fabids</taxon>
        <taxon>Fabales</taxon>
        <taxon>Fabaceae</taxon>
        <taxon>Papilionoideae</taxon>
        <taxon>50 kb inversion clade</taxon>
        <taxon>NPAAA clade</taxon>
        <taxon>indigoferoid/millettioid clade</taxon>
        <taxon>Phaseoleae</taxon>
        <taxon>Cajanus</taxon>
    </lineage>
</organism>
<dbReference type="SUPFAM" id="SSF46689">
    <property type="entry name" value="Homeodomain-like"/>
    <property type="match status" value="1"/>
</dbReference>
<evidence type="ECO:0000256" key="1">
    <source>
        <dbReference type="ARBA" id="ARBA00004123"/>
    </source>
</evidence>
<dbReference type="AlphaFoldDB" id="A0A151TGA1"/>
<dbReference type="Pfam" id="PF23082">
    <property type="entry name" value="Myb_DNA-binding_2"/>
    <property type="match status" value="1"/>
</dbReference>
<name>A0A151TGA1_CAJCA</name>
<evidence type="ECO:0000256" key="2">
    <source>
        <dbReference type="ARBA" id="ARBA00023015"/>
    </source>
</evidence>
<dbReference type="STRING" id="3821.A0A151TGA1"/>
<dbReference type="PROSITE" id="PS51293">
    <property type="entry name" value="SANT"/>
    <property type="match status" value="1"/>
</dbReference>
<evidence type="ECO:0000259" key="5">
    <source>
        <dbReference type="PROSITE" id="PS50090"/>
    </source>
</evidence>
<dbReference type="EMBL" id="CM003608">
    <property type="protein sequence ID" value="KYP66085.1"/>
    <property type="molecule type" value="Genomic_DNA"/>
</dbReference>
<keyword evidence="2" id="KW-0805">Transcription regulation</keyword>
<dbReference type="Gene3D" id="1.10.10.60">
    <property type="entry name" value="Homeodomain-like"/>
    <property type="match status" value="1"/>
</dbReference>
<evidence type="ECO:0000313" key="8">
    <source>
        <dbReference type="Proteomes" id="UP000075243"/>
    </source>
</evidence>
<reference evidence="7 8" key="1">
    <citation type="journal article" date="2012" name="Nat. Biotechnol.">
        <title>Draft genome sequence of pigeonpea (Cajanus cajan), an orphan legume crop of resource-poor farmers.</title>
        <authorList>
            <person name="Varshney R.K."/>
            <person name="Chen W."/>
            <person name="Li Y."/>
            <person name="Bharti A.K."/>
            <person name="Saxena R.K."/>
            <person name="Schlueter J.A."/>
            <person name="Donoghue M.T."/>
            <person name="Azam S."/>
            <person name="Fan G."/>
            <person name="Whaley A.M."/>
            <person name="Farmer A.D."/>
            <person name="Sheridan J."/>
            <person name="Iwata A."/>
            <person name="Tuteja R."/>
            <person name="Penmetsa R.V."/>
            <person name="Wu W."/>
            <person name="Upadhyaya H.D."/>
            <person name="Yang S.P."/>
            <person name="Shah T."/>
            <person name="Saxena K.B."/>
            <person name="Michael T."/>
            <person name="McCombie W.R."/>
            <person name="Yang B."/>
            <person name="Zhang G."/>
            <person name="Yang H."/>
            <person name="Wang J."/>
            <person name="Spillane C."/>
            <person name="Cook D.R."/>
            <person name="May G.D."/>
            <person name="Xu X."/>
            <person name="Jackson S.A."/>
        </authorList>
    </citation>
    <scope>NUCLEOTIDE SEQUENCE [LARGE SCALE GENOMIC DNA]</scope>
    <source>
        <strain evidence="8">cv. Asha</strain>
    </source>
</reference>